<evidence type="ECO:0000313" key="2">
    <source>
        <dbReference type="EMBL" id="PWR72313.1"/>
    </source>
</evidence>
<protein>
    <recommendedName>
        <fullName evidence="1">UPF0305 protein DK846_10100</fullName>
    </recommendedName>
</protein>
<evidence type="ECO:0000256" key="1">
    <source>
        <dbReference type="HAMAP-Rule" id="MF_00763"/>
    </source>
</evidence>
<name>A0A2V2NAK8_9EURY</name>
<keyword evidence="3" id="KW-1185">Reference proteome</keyword>
<dbReference type="OrthoDB" id="81482at2157"/>
<dbReference type="AlphaFoldDB" id="A0A2V2NAK8"/>
<gene>
    <name evidence="2" type="ORF">DK846_10100</name>
</gene>
<dbReference type="GeneID" id="97547797"/>
<comment type="caution">
    <text evidence="2">The sequence shown here is derived from an EMBL/GenBank/DDBJ whole genome shotgun (WGS) entry which is preliminary data.</text>
</comment>
<reference evidence="2 3" key="1">
    <citation type="submission" date="2018-05" db="EMBL/GenBank/DDBJ databases">
        <title>Draft genome of Methanospirillum lacunae Ki8-1.</title>
        <authorList>
            <person name="Dueholm M.S."/>
            <person name="Nielsen P.H."/>
            <person name="Bakmann L.F."/>
            <person name="Otzen D.E."/>
        </authorList>
    </citation>
    <scope>NUCLEOTIDE SEQUENCE [LARGE SCALE GENOMIC DNA]</scope>
    <source>
        <strain evidence="2 3">Ki8-1</strain>
    </source>
</reference>
<dbReference type="Pfam" id="PF09888">
    <property type="entry name" value="DUF2115"/>
    <property type="match status" value="1"/>
</dbReference>
<dbReference type="RefSeq" id="WP_109968803.1">
    <property type="nucleotide sequence ID" value="NZ_CP176093.1"/>
</dbReference>
<evidence type="ECO:0000313" key="3">
    <source>
        <dbReference type="Proteomes" id="UP000245657"/>
    </source>
</evidence>
<dbReference type="HAMAP" id="MF_00763">
    <property type="entry name" value="UPF0305"/>
    <property type="match status" value="1"/>
</dbReference>
<dbReference type="EMBL" id="QGMY01000007">
    <property type="protein sequence ID" value="PWR72313.1"/>
    <property type="molecule type" value="Genomic_DNA"/>
</dbReference>
<comment type="similarity">
    <text evidence="1">Belongs to the UPF0305 family.</text>
</comment>
<sequence>MTDRSLLSRIRQEIENLTPYIATCKEAVDTNSGKPPSVISQLSRYNYQTMLEILNQETDSDVSVEKGRENAMREALHSYLMQYAPGEKDLAGYITAISLYLTFYAKRPLHPPDLVTDDFRIEKRDDEYYCTGKNRYLHDEPSLCRFCVCKPYIPE</sequence>
<proteinExistence type="inferred from homology"/>
<dbReference type="InterPro" id="IPR019215">
    <property type="entry name" value="DUF2115"/>
</dbReference>
<organism evidence="2 3">
    <name type="scientific">Methanospirillum lacunae</name>
    <dbReference type="NCBI Taxonomy" id="668570"/>
    <lineage>
        <taxon>Archaea</taxon>
        <taxon>Methanobacteriati</taxon>
        <taxon>Methanobacteriota</taxon>
        <taxon>Stenosarchaea group</taxon>
        <taxon>Methanomicrobia</taxon>
        <taxon>Methanomicrobiales</taxon>
        <taxon>Methanospirillaceae</taxon>
        <taxon>Methanospirillum</taxon>
    </lineage>
</organism>
<dbReference type="Proteomes" id="UP000245657">
    <property type="component" value="Unassembled WGS sequence"/>
</dbReference>
<accession>A0A2V2NAK8</accession>